<dbReference type="GO" id="GO:0050661">
    <property type="term" value="F:NADP binding"/>
    <property type="evidence" value="ECO:0007669"/>
    <property type="project" value="InterPro"/>
</dbReference>
<dbReference type="Pfam" id="PF01488">
    <property type="entry name" value="Shikimate_DH"/>
    <property type="match status" value="1"/>
</dbReference>
<evidence type="ECO:0000256" key="4">
    <source>
        <dbReference type="ARBA" id="ARBA00023002"/>
    </source>
</evidence>
<dbReference type="HAMAP" id="MF_00222">
    <property type="entry name" value="Shikimate_DH_AroE"/>
    <property type="match status" value="1"/>
</dbReference>
<evidence type="ECO:0000313" key="15">
    <source>
        <dbReference type="Proteomes" id="UP000295788"/>
    </source>
</evidence>
<protein>
    <recommendedName>
        <fullName evidence="10">Shikimate dehydrogenase (NADP(+))</fullName>
        <shortName evidence="10">SDH</shortName>
        <ecNumber evidence="10">1.1.1.25</ecNumber>
    </recommendedName>
</protein>
<feature type="binding site" evidence="10">
    <location>
        <position position="67"/>
    </location>
    <ligand>
        <name>shikimate</name>
        <dbReference type="ChEBI" id="CHEBI:36208"/>
    </ligand>
</feature>
<feature type="binding site" evidence="10">
    <location>
        <position position="247"/>
    </location>
    <ligand>
        <name>NADP(+)</name>
        <dbReference type="ChEBI" id="CHEBI:58349"/>
    </ligand>
</feature>
<feature type="binding site" evidence="10">
    <location>
        <position position="226"/>
    </location>
    <ligand>
        <name>shikimate</name>
        <dbReference type="ChEBI" id="CHEBI:36208"/>
    </ligand>
</feature>
<dbReference type="Pfam" id="PF08501">
    <property type="entry name" value="Shikimate_dh_N"/>
    <property type="match status" value="1"/>
</dbReference>
<evidence type="ECO:0000256" key="3">
    <source>
        <dbReference type="ARBA" id="ARBA00022857"/>
    </source>
</evidence>
<feature type="binding site" evidence="10">
    <location>
        <position position="83"/>
    </location>
    <ligand>
        <name>NADP(+)</name>
        <dbReference type="ChEBI" id="CHEBI:58349"/>
    </ligand>
</feature>
<dbReference type="InterPro" id="IPR041121">
    <property type="entry name" value="SDH_C"/>
</dbReference>
<comment type="function">
    <text evidence="10">Involved in the biosynthesis of the chorismate, which leads to the biosynthesis of aromatic amino acids. Catalyzes the reversible NADPH linked reduction of 3-dehydroshikimate (DHSA) to yield shikimate (SA).</text>
</comment>
<comment type="similarity">
    <text evidence="10">Belongs to the shikimate dehydrogenase family.</text>
</comment>
<evidence type="ECO:0000259" key="13">
    <source>
        <dbReference type="Pfam" id="PF18317"/>
    </source>
</evidence>
<dbReference type="GO" id="GO:0030266">
    <property type="term" value="F:quinate 3-dehydrogenase (NAD+) activity"/>
    <property type="evidence" value="ECO:0007669"/>
    <property type="project" value="UniProtKB-EC"/>
</dbReference>
<dbReference type="GO" id="GO:0004764">
    <property type="term" value="F:shikimate 3-dehydrogenase (NADP+) activity"/>
    <property type="evidence" value="ECO:0007669"/>
    <property type="project" value="UniProtKB-UniRule"/>
</dbReference>
<feature type="binding site" evidence="10">
    <location>
        <position position="107"/>
    </location>
    <ligand>
        <name>shikimate</name>
        <dbReference type="ChEBI" id="CHEBI:36208"/>
    </ligand>
</feature>
<feature type="binding site" evidence="10">
    <location>
        <position position="254"/>
    </location>
    <ligand>
        <name>shikimate</name>
        <dbReference type="ChEBI" id="CHEBI:36208"/>
    </ligand>
</feature>
<keyword evidence="5 10" id="KW-0057">Aromatic amino acid biosynthesis</keyword>
<dbReference type="OrthoDB" id="9792692at2"/>
<dbReference type="GO" id="GO:0008652">
    <property type="term" value="P:amino acid biosynthetic process"/>
    <property type="evidence" value="ECO:0007669"/>
    <property type="project" value="UniProtKB-KW"/>
</dbReference>
<dbReference type="NCBIfam" id="NF001314">
    <property type="entry name" value="PRK00258.2-2"/>
    <property type="match status" value="1"/>
</dbReference>
<evidence type="ECO:0000256" key="9">
    <source>
        <dbReference type="ARBA" id="ARBA00060613"/>
    </source>
</evidence>
<feature type="binding site" evidence="10">
    <location>
        <begin position="20"/>
        <end position="22"/>
    </location>
    <ligand>
        <name>shikimate</name>
        <dbReference type="ChEBI" id="CHEBI:36208"/>
    </ligand>
</feature>
<organism evidence="14 15">
    <name type="scientific">Tepidibacillus fermentans</name>
    <dbReference type="NCBI Taxonomy" id="1281767"/>
    <lineage>
        <taxon>Bacteria</taxon>
        <taxon>Bacillati</taxon>
        <taxon>Bacillota</taxon>
        <taxon>Bacilli</taxon>
        <taxon>Bacillales</taxon>
        <taxon>Bacillaceae</taxon>
        <taxon>Tepidibacillus</taxon>
    </lineage>
</organism>
<evidence type="ECO:0000259" key="11">
    <source>
        <dbReference type="Pfam" id="PF01488"/>
    </source>
</evidence>
<dbReference type="InterPro" id="IPR046346">
    <property type="entry name" value="Aminoacid_DH-like_N_sf"/>
</dbReference>
<dbReference type="GO" id="GO:0019632">
    <property type="term" value="P:shikimate metabolic process"/>
    <property type="evidence" value="ECO:0007669"/>
    <property type="project" value="InterPro"/>
</dbReference>
<dbReference type="GO" id="GO:0009073">
    <property type="term" value="P:aromatic amino acid family biosynthetic process"/>
    <property type="evidence" value="ECO:0007669"/>
    <property type="project" value="UniProtKB-KW"/>
</dbReference>
<dbReference type="AlphaFoldDB" id="A0A4R3KJC8"/>
<accession>A0A4R3KJC8</accession>
<dbReference type="InterPro" id="IPR022893">
    <property type="entry name" value="Shikimate_DH_fam"/>
</dbReference>
<dbReference type="Proteomes" id="UP000295788">
    <property type="component" value="Unassembled WGS sequence"/>
</dbReference>
<dbReference type="NCBIfam" id="TIGR00507">
    <property type="entry name" value="aroE"/>
    <property type="match status" value="1"/>
</dbReference>
<dbReference type="Pfam" id="PF18317">
    <property type="entry name" value="SDH_C"/>
    <property type="match status" value="1"/>
</dbReference>
<comment type="subunit">
    <text evidence="10">Homodimer.</text>
</comment>
<dbReference type="PANTHER" id="PTHR21089:SF1">
    <property type="entry name" value="BIFUNCTIONAL 3-DEHYDROQUINATE DEHYDRATASE_SHIKIMATE DEHYDROGENASE, CHLOROPLASTIC"/>
    <property type="match status" value="1"/>
</dbReference>
<dbReference type="InterPro" id="IPR013708">
    <property type="entry name" value="Shikimate_DH-bd_N"/>
</dbReference>
<evidence type="ECO:0000256" key="8">
    <source>
        <dbReference type="ARBA" id="ARBA00052329"/>
    </source>
</evidence>
<dbReference type="RefSeq" id="WP_132767187.1">
    <property type="nucleotide sequence ID" value="NZ_SMAB01000003.1"/>
</dbReference>
<sequence>MEVDSQTQLIGLIGHPVSHSRSPQMHNAMFQKLGLNYTYLAFDVLTEYLKEAIEGMRALNIKGFNVTIPHKVNVMKYLDQISEEAKRIGAVNTIVNDKGQLIGYNTDGEGYLRSLVEETDVQLKGKRVLMIGAGGAARAIGYTLANTPIEQLSIINRDQNKAHILRKDLEHYAKTEVLPMEQIEKGVKEADIIVNTTSIGMSPNIDQSLIDKEWIQPHQLVSDIIYNPLETKLIHDARSQGASVHSGLGMFVYQGVIAFEKWTGVTPDPSYMKKKVIESINEKGRN</sequence>
<feature type="active site" description="Proton acceptor" evidence="10">
    <location>
        <position position="71"/>
    </location>
</feature>
<feature type="domain" description="SDH C-terminal" evidence="13">
    <location>
        <begin position="247"/>
        <end position="276"/>
    </location>
</feature>
<evidence type="ECO:0000256" key="10">
    <source>
        <dbReference type="HAMAP-Rule" id="MF_00222"/>
    </source>
</evidence>
<feature type="binding site" evidence="10">
    <location>
        <position position="92"/>
    </location>
    <ligand>
        <name>shikimate</name>
        <dbReference type="ChEBI" id="CHEBI:36208"/>
    </ligand>
</feature>
<dbReference type="NCBIfam" id="NF001319">
    <property type="entry name" value="PRK00258.3-3"/>
    <property type="match status" value="1"/>
</dbReference>
<evidence type="ECO:0000256" key="1">
    <source>
        <dbReference type="ARBA" id="ARBA00004871"/>
    </source>
</evidence>
<evidence type="ECO:0000313" key="14">
    <source>
        <dbReference type="EMBL" id="TCS83786.1"/>
    </source>
</evidence>
<dbReference type="GO" id="GO:0009423">
    <property type="term" value="P:chorismate biosynthetic process"/>
    <property type="evidence" value="ECO:0007669"/>
    <property type="project" value="UniProtKB-UniRule"/>
</dbReference>
<reference evidence="14 15" key="1">
    <citation type="submission" date="2019-03" db="EMBL/GenBank/DDBJ databases">
        <title>Genomic Encyclopedia of Type Strains, Phase IV (KMG-IV): sequencing the most valuable type-strain genomes for metagenomic binning, comparative biology and taxonomic classification.</title>
        <authorList>
            <person name="Goeker M."/>
        </authorList>
    </citation>
    <scope>NUCLEOTIDE SEQUENCE [LARGE SCALE GENOMIC DNA]</scope>
    <source>
        <strain evidence="14 15">DSM 23802</strain>
    </source>
</reference>
<dbReference type="GO" id="GO:0052734">
    <property type="term" value="F:shikimate 3-dehydrogenase (NAD+) activity"/>
    <property type="evidence" value="ECO:0007669"/>
    <property type="project" value="RHEA"/>
</dbReference>
<gene>
    <name evidence="10" type="primary">aroE</name>
    <name evidence="14" type="ORF">EDD72_103110</name>
</gene>
<comment type="catalytic activity">
    <reaction evidence="6 10">
        <text>shikimate + NADP(+) = 3-dehydroshikimate + NADPH + H(+)</text>
        <dbReference type="Rhea" id="RHEA:17737"/>
        <dbReference type="ChEBI" id="CHEBI:15378"/>
        <dbReference type="ChEBI" id="CHEBI:16630"/>
        <dbReference type="ChEBI" id="CHEBI:36208"/>
        <dbReference type="ChEBI" id="CHEBI:57783"/>
        <dbReference type="ChEBI" id="CHEBI:58349"/>
        <dbReference type="EC" id="1.1.1.25"/>
    </reaction>
</comment>
<dbReference type="UniPathway" id="UPA00053">
    <property type="reaction ID" value="UER00087"/>
</dbReference>
<feature type="domain" description="Shikimate dehydrogenase substrate binding N-terminal" evidence="12">
    <location>
        <begin position="12"/>
        <end position="94"/>
    </location>
</feature>
<evidence type="ECO:0000259" key="12">
    <source>
        <dbReference type="Pfam" id="PF08501"/>
    </source>
</evidence>
<evidence type="ECO:0000256" key="6">
    <source>
        <dbReference type="ARBA" id="ARBA00049442"/>
    </source>
</evidence>
<dbReference type="EMBL" id="SMAB01000003">
    <property type="protein sequence ID" value="TCS83786.1"/>
    <property type="molecule type" value="Genomic_DNA"/>
</dbReference>
<dbReference type="PANTHER" id="PTHR21089">
    <property type="entry name" value="SHIKIMATE DEHYDROGENASE"/>
    <property type="match status" value="1"/>
</dbReference>
<dbReference type="SUPFAM" id="SSF53223">
    <property type="entry name" value="Aminoacid dehydrogenase-like, N-terminal domain"/>
    <property type="match status" value="1"/>
</dbReference>
<proteinExistence type="inferred from homology"/>
<feature type="binding site" evidence="10">
    <location>
        <position position="224"/>
    </location>
    <ligand>
        <name>NADP(+)</name>
        <dbReference type="ChEBI" id="CHEBI:58349"/>
    </ligand>
</feature>
<name>A0A4R3KJC8_9BACI</name>
<keyword evidence="2 10" id="KW-0028">Amino-acid biosynthesis</keyword>
<keyword evidence="15" id="KW-1185">Reference proteome</keyword>
<dbReference type="InterPro" id="IPR006151">
    <property type="entry name" value="Shikm_DH/Glu-tRNA_Rdtase"/>
</dbReference>
<evidence type="ECO:0000256" key="7">
    <source>
        <dbReference type="ARBA" id="ARBA00051639"/>
    </source>
</evidence>
<feature type="domain" description="Quinate/shikimate 5-dehydrogenase/glutamyl-tRNA reductase" evidence="11">
    <location>
        <begin position="120"/>
        <end position="198"/>
    </location>
</feature>
<dbReference type="SUPFAM" id="SSF51735">
    <property type="entry name" value="NAD(P)-binding Rossmann-fold domains"/>
    <property type="match status" value="1"/>
</dbReference>
<comment type="caution">
    <text evidence="10">Lacks conserved residue(s) required for the propagation of feature annotation.</text>
</comment>
<comment type="caution">
    <text evidence="14">The sequence shown here is derived from an EMBL/GenBank/DDBJ whole genome shotgun (WGS) entry which is preliminary data.</text>
</comment>
<comment type="catalytic activity">
    <reaction evidence="8">
        <text>shikimate + NAD(+) = 3-dehydroshikimate + NADH + H(+)</text>
        <dbReference type="Rhea" id="RHEA:17741"/>
        <dbReference type="ChEBI" id="CHEBI:15378"/>
        <dbReference type="ChEBI" id="CHEBI:16630"/>
        <dbReference type="ChEBI" id="CHEBI:36208"/>
        <dbReference type="ChEBI" id="CHEBI:57540"/>
        <dbReference type="ChEBI" id="CHEBI:57945"/>
    </reaction>
</comment>
<dbReference type="FunFam" id="3.40.50.720:FF:000086">
    <property type="entry name" value="Quinate/shikimate dehydrogenase"/>
    <property type="match status" value="1"/>
</dbReference>
<dbReference type="FunFam" id="3.40.50.10860:FF:000004">
    <property type="entry name" value="Quinate/shikimate dehydrogenase"/>
    <property type="match status" value="1"/>
</dbReference>
<keyword evidence="4 10" id="KW-0560">Oxidoreductase</keyword>
<dbReference type="Gene3D" id="3.40.50.720">
    <property type="entry name" value="NAD(P)-binding Rossmann-like Domain"/>
    <property type="match status" value="1"/>
</dbReference>
<comment type="pathway">
    <text evidence="9">Aromatic compound metabolism; 3,4-dihydroxybenzoate biosynthesis; 3-dehydroquinate from D-quinate (NAD(+) route).</text>
</comment>
<evidence type="ECO:0000256" key="2">
    <source>
        <dbReference type="ARBA" id="ARBA00022605"/>
    </source>
</evidence>
<dbReference type="EC" id="1.1.1.25" evidence="10"/>
<comment type="pathway">
    <text evidence="1 10">Metabolic intermediate biosynthesis; chorismate biosynthesis; chorismate from D-erythrose 4-phosphate and phosphoenolpyruvate: step 4/7.</text>
</comment>
<evidence type="ECO:0000256" key="5">
    <source>
        <dbReference type="ARBA" id="ARBA00023141"/>
    </source>
</evidence>
<feature type="binding site" evidence="10">
    <location>
        <begin position="132"/>
        <end position="136"/>
    </location>
    <ligand>
        <name>NADP(+)</name>
        <dbReference type="ChEBI" id="CHEBI:58349"/>
    </ligand>
</feature>
<dbReference type="CDD" id="cd01065">
    <property type="entry name" value="NAD_bind_Shikimate_DH"/>
    <property type="match status" value="1"/>
</dbReference>
<dbReference type="InterPro" id="IPR011342">
    <property type="entry name" value="Shikimate_DH"/>
</dbReference>
<dbReference type="InterPro" id="IPR036291">
    <property type="entry name" value="NAD(P)-bd_dom_sf"/>
</dbReference>
<keyword evidence="3 10" id="KW-0521">NADP</keyword>
<comment type="catalytic activity">
    <reaction evidence="7">
        <text>L-quinate + NAD(+) = 3-dehydroquinate + NADH + H(+)</text>
        <dbReference type="Rhea" id="RHEA:22364"/>
        <dbReference type="ChEBI" id="CHEBI:15378"/>
        <dbReference type="ChEBI" id="CHEBI:29751"/>
        <dbReference type="ChEBI" id="CHEBI:32364"/>
        <dbReference type="ChEBI" id="CHEBI:57540"/>
        <dbReference type="ChEBI" id="CHEBI:57945"/>
        <dbReference type="EC" id="1.1.1.24"/>
    </reaction>
</comment>
<dbReference type="Gene3D" id="3.40.50.10860">
    <property type="entry name" value="Leucine Dehydrogenase, chain A, domain 1"/>
    <property type="match status" value="1"/>
</dbReference>